<dbReference type="AlphaFoldDB" id="U5T2U2"/>
<evidence type="ECO:0008006" key="3">
    <source>
        <dbReference type="Google" id="ProtNLM"/>
    </source>
</evidence>
<proteinExistence type="predicted"/>
<keyword evidence="2" id="KW-1185">Reference proteome</keyword>
<name>U5T2U2_9GAMM</name>
<evidence type="ECO:0000313" key="2">
    <source>
        <dbReference type="Proteomes" id="UP000017640"/>
    </source>
</evidence>
<reference evidence="1 2" key="1">
    <citation type="journal article" date="2013" name="BMC Genomics">
        <title>Genomes of "Spiribacter", a streamlined, successful halophilic bacterium.</title>
        <authorList>
            <person name="Lopez-Perez M."/>
            <person name="Ghai R."/>
            <person name="Leon M.J."/>
            <person name="Rodriguez-Olmos A."/>
            <person name="Copa-Patino J.L."/>
            <person name="Soliveri J."/>
            <person name="Sanchez-Porro C."/>
            <person name="Ventosa A."/>
            <person name="Rodriguez-Valera F."/>
        </authorList>
    </citation>
    <scope>NUCLEOTIDE SEQUENCE [LARGE SCALE GENOMIC DNA]</scope>
    <source>
        <strain evidence="1 2">UAH-SP71</strain>
    </source>
</reference>
<dbReference type="HOGENOM" id="CLU_563710_0_0_6"/>
<organism evidence="1 2">
    <name type="scientific">Spiribacter curvatus</name>
    <dbReference type="NCBI Taxonomy" id="1335757"/>
    <lineage>
        <taxon>Bacteria</taxon>
        <taxon>Pseudomonadati</taxon>
        <taxon>Pseudomonadota</taxon>
        <taxon>Gammaproteobacteria</taxon>
        <taxon>Chromatiales</taxon>
        <taxon>Ectothiorhodospiraceae</taxon>
        <taxon>Spiribacter</taxon>
    </lineage>
</organism>
<accession>U5T2U2</accession>
<protein>
    <recommendedName>
        <fullName evidence="3">DUF945 domain-containing protein</fullName>
    </recommendedName>
</protein>
<gene>
    <name evidence="1" type="ORF">SPICUR_03745</name>
</gene>
<dbReference type="RefSeq" id="WP_023366191.1">
    <property type="nucleotide sequence ID" value="NC_022664.1"/>
</dbReference>
<sequence>MSKFTSKKIGLGVIGAAVVVAVTYIALSAVAQSEAEEQVQAFEKMLGEATHQTKISTGDVNAGLFSGSATIDDFAMKQDVTGNRLAVDKLTIVPEDDRLKHFAAKNAALNIDGSGDVVKVDRFALDDVSYNDLEMIKLIFEGEASQREIDEFMLSVSTGAIELTGASVSDTLTGANASGELETFSVDSIAGGVIHGVEIASGEFRDTNDSVSGQLESLEAGAVVYSHLIDPTITPEDFDARAAAEWTVDRVSITNGEATLGLTRMGIDNIETSNNRVTAADLELDDLYLERNEGQSLRSMDSSLAQAFSIFDTDRFSMSAGSSTQVDYENGDLDFEVNYSVSQVGSVTMKGDLAGIPYERFENLNYNNQRALQQTMQQAMMAMGVRDLSARYEDDGAIDKLAKQMGGRQAMARLVEQNIAAARGALTFDDQQMIGDAMTNFIDGGDTISISIDPDRTMGITEIQRAAASNVTLIESIGLRVEGE</sequence>
<dbReference type="KEGG" id="spiu:SPICUR_03745"/>
<evidence type="ECO:0000313" key="1">
    <source>
        <dbReference type="EMBL" id="AGY91740.1"/>
    </source>
</evidence>
<dbReference type="Proteomes" id="UP000017640">
    <property type="component" value="Chromosome"/>
</dbReference>
<dbReference type="EMBL" id="CP005990">
    <property type="protein sequence ID" value="AGY91740.1"/>
    <property type="molecule type" value="Genomic_DNA"/>
</dbReference>